<gene>
    <name evidence="1" type="ORF">E3A20_03080</name>
</gene>
<proteinExistence type="predicted"/>
<dbReference type="AlphaFoldDB" id="A0A5C6MD83"/>
<organism evidence="1 2">
    <name type="scientific">Planctomyces bekefii</name>
    <dbReference type="NCBI Taxonomy" id="1653850"/>
    <lineage>
        <taxon>Bacteria</taxon>
        <taxon>Pseudomonadati</taxon>
        <taxon>Planctomycetota</taxon>
        <taxon>Planctomycetia</taxon>
        <taxon>Planctomycetales</taxon>
        <taxon>Planctomycetaceae</taxon>
        <taxon>Planctomyces</taxon>
    </lineage>
</organism>
<protein>
    <recommendedName>
        <fullName evidence="3">BON domain-containing protein</fullName>
    </recommendedName>
</protein>
<evidence type="ECO:0008006" key="3">
    <source>
        <dbReference type="Google" id="ProtNLM"/>
    </source>
</evidence>
<dbReference type="EMBL" id="SRHE01000031">
    <property type="protein sequence ID" value="TWW12203.1"/>
    <property type="molecule type" value="Genomic_DNA"/>
</dbReference>
<dbReference type="Proteomes" id="UP000321083">
    <property type="component" value="Unassembled WGS sequence"/>
</dbReference>
<evidence type="ECO:0000313" key="1">
    <source>
        <dbReference type="EMBL" id="TWW12203.1"/>
    </source>
</evidence>
<evidence type="ECO:0000313" key="2">
    <source>
        <dbReference type="Proteomes" id="UP000321083"/>
    </source>
</evidence>
<keyword evidence="2" id="KW-1185">Reference proteome</keyword>
<comment type="caution">
    <text evidence="1">The sequence shown here is derived from an EMBL/GenBank/DDBJ whole genome shotgun (WGS) entry which is preliminary data.</text>
</comment>
<reference evidence="1 2" key="1">
    <citation type="submission" date="2019-08" db="EMBL/GenBank/DDBJ databases">
        <title>100 year-old enigma solved: identification of Planctomyces bekefii, the type genus and species of the phylum Planctomycetes.</title>
        <authorList>
            <person name="Svetlana D.N."/>
            <person name="Overmann J."/>
        </authorList>
    </citation>
    <scope>NUCLEOTIDE SEQUENCE [LARGE SCALE GENOMIC DNA]</scope>
    <source>
        <strain evidence="1">Phe10_nw2017</strain>
    </source>
</reference>
<sequence length="76" mass="8477">MRQAPKTSPETDRCLDLIYELGSVEIVDFRVEVGFQTVSLSGRAGSWLARQLATTAAERMYPGHTIDNQLQVVVPR</sequence>
<reference evidence="1 2" key="2">
    <citation type="submission" date="2019-08" db="EMBL/GenBank/DDBJ databases">
        <authorList>
            <person name="Henke P."/>
        </authorList>
    </citation>
    <scope>NUCLEOTIDE SEQUENCE [LARGE SCALE GENOMIC DNA]</scope>
    <source>
        <strain evidence="1">Phe10_nw2017</strain>
    </source>
</reference>
<name>A0A5C6MD83_9PLAN</name>
<accession>A0A5C6MD83</accession>
<dbReference type="Gene3D" id="3.40.1520.20">
    <property type="match status" value="1"/>
</dbReference>